<dbReference type="EMBL" id="QFFM01000012">
    <property type="protein sequence ID" value="PWG65682.1"/>
    <property type="molecule type" value="Genomic_DNA"/>
</dbReference>
<feature type="domain" description="Putative exodeoxyribonuclease 8 PDDEXK-like" evidence="1">
    <location>
        <begin position="21"/>
        <end position="262"/>
    </location>
</feature>
<protein>
    <submittedName>
        <fullName evidence="2">Nuclease</fullName>
    </submittedName>
</protein>
<gene>
    <name evidence="2" type="ORF">DF196_07040</name>
</gene>
<dbReference type="InterPro" id="IPR024432">
    <property type="entry name" value="Put_RecE_PDDEXK-like_dom"/>
</dbReference>
<evidence type="ECO:0000313" key="3">
    <source>
        <dbReference type="Proteomes" id="UP000245876"/>
    </source>
</evidence>
<dbReference type="Proteomes" id="UP000245876">
    <property type="component" value="Unassembled WGS sequence"/>
</dbReference>
<dbReference type="Pfam" id="PF12684">
    <property type="entry name" value="DUF3799"/>
    <property type="match status" value="1"/>
</dbReference>
<organism evidence="2 3">
    <name type="scientific">Bifidobacterium callitrichidarum</name>
    <dbReference type="NCBI Taxonomy" id="2052941"/>
    <lineage>
        <taxon>Bacteria</taxon>
        <taxon>Bacillati</taxon>
        <taxon>Actinomycetota</taxon>
        <taxon>Actinomycetes</taxon>
        <taxon>Bifidobacteriales</taxon>
        <taxon>Bifidobacteriaceae</taxon>
        <taxon>Bifidobacterium</taxon>
    </lineage>
</organism>
<dbReference type="Gene3D" id="3.90.320.10">
    <property type="match status" value="1"/>
</dbReference>
<proteinExistence type="predicted"/>
<accession>A0A2U2N9C5</accession>
<keyword evidence="3" id="KW-1185">Reference proteome</keyword>
<dbReference type="RefSeq" id="WP_109057152.1">
    <property type="nucleotide sequence ID" value="NZ_QFFM01000012.1"/>
</dbReference>
<dbReference type="AlphaFoldDB" id="A0A2U2N9C5"/>
<name>A0A2U2N9C5_9BIFI</name>
<dbReference type="OrthoDB" id="3292504at2"/>
<reference evidence="2 3" key="1">
    <citation type="journal article" date="2018" name="Int. J. Syst. Evol. Microbiol.">
        <title>Bifidobacterium callitrichidarum sp. nov. from the faeces of the emperor tamarin (Saguinus imperator).</title>
        <authorList>
            <person name="Modesto M."/>
            <person name="Michelini S."/>
            <person name="Sansosti M.C."/>
            <person name="De Filippo C."/>
            <person name="Cavalieri D."/>
            <person name="Qvirist L."/>
            <person name="Andlid T."/>
            <person name="Spiezio C."/>
            <person name="Sandri C."/>
            <person name="Pascarelli S."/>
            <person name="Sgorbati B."/>
            <person name="Mattarelli P."/>
        </authorList>
    </citation>
    <scope>NUCLEOTIDE SEQUENCE [LARGE SCALE GENOMIC DNA]</scope>
    <source>
        <strain evidence="2 3">TRI 5</strain>
    </source>
</reference>
<sequence length="297" mass="33145">MSHLIDMTDEEYFALPSLDQSQLKAFLNNPANWGYSRLHGTVKKTAALSFGTAFHAYLMNTGDVIAPPEGMKFTTKDGKAWKAEHEGTGEIVVSYDDMQTLKLMKQNIERSSLEGPIDFMDILASGYCEHVIEWVDKKSGLTLKAKPDCVPVGVDYIIDLKSTRSANDMEFAKEAWNYGYHIQAEFYRAAVAQVDPKEIGREERLASGMQFWAFEKTEACDWSPITISADNPMAEAARTSIRNGLTRMAECVEKGEDAGYGKGIDAAAEWCIRNGYSKTPHEAEFPDWIVKAAENLL</sequence>
<evidence type="ECO:0000259" key="1">
    <source>
        <dbReference type="Pfam" id="PF12684"/>
    </source>
</evidence>
<comment type="caution">
    <text evidence="2">The sequence shown here is derived from an EMBL/GenBank/DDBJ whole genome shotgun (WGS) entry which is preliminary data.</text>
</comment>
<dbReference type="InterPro" id="IPR011604">
    <property type="entry name" value="PDDEXK-like_dom_sf"/>
</dbReference>
<evidence type="ECO:0000313" key="2">
    <source>
        <dbReference type="EMBL" id="PWG65682.1"/>
    </source>
</evidence>